<organism evidence="1 2">
    <name type="scientific">Rhizodiscina lignyota</name>
    <dbReference type="NCBI Taxonomy" id="1504668"/>
    <lineage>
        <taxon>Eukaryota</taxon>
        <taxon>Fungi</taxon>
        <taxon>Dikarya</taxon>
        <taxon>Ascomycota</taxon>
        <taxon>Pezizomycotina</taxon>
        <taxon>Dothideomycetes</taxon>
        <taxon>Pleosporomycetidae</taxon>
        <taxon>Aulographales</taxon>
        <taxon>Rhizodiscinaceae</taxon>
        <taxon>Rhizodiscina</taxon>
    </lineage>
</organism>
<protein>
    <submittedName>
        <fullName evidence="1">Uncharacterized protein</fullName>
    </submittedName>
</protein>
<dbReference type="AlphaFoldDB" id="A0A9P4IBU7"/>
<evidence type="ECO:0000313" key="2">
    <source>
        <dbReference type="Proteomes" id="UP000799772"/>
    </source>
</evidence>
<gene>
    <name evidence="1" type="ORF">NA57DRAFT_77412</name>
</gene>
<reference evidence="1" key="1">
    <citation type="journal article" date="2020" name="Stud. Mycol.">
        <title>101 Dothideomycetes genomes: a test case for predicting lifestyles and emergence of pathogens.</title>
        <authorList>
            <person name="Haridas S."/>
            <person name="Albert R."/>
            <person name="Binder M."/>
            <person name="Bloem J."/>
            <person name="Labutti K."/>
            <person name="Salamov A."/>
            <person name="Andreopoulos B."/>
            <person name="Baker S."/>
            <person name="Barry K."/>
            <person name="Bills G."/>
            <person name="Bluhm B."/>
            <person name="Cannon C."/>
            <person name="Castanera R."/>
            <person name="Culley D."/>
            <person name="Daum C."/>
            <person name="Ezra D."/>
            <person name="Gonzalez J."/>
            <person name="Henrissat B."/>
            <person name="Kuo A."/>
            <person name="Liang C."/>
            <person name="Lipzen A."/>
            <person name="Lutzoni F."/>
            <person name="Magnuson J."/>
            <person name="Mondo S."/>
            <person name="Nolan M."/>
            <person name="Ohm R."/>
            <person name="Pangilinan J."/>
            <person name="Park H.-J."/>
            <person name="Ramirez L."/>
            <person name="Alfaro M."/>
            <person name="Sun H."/>
            <person name="Tritt A."/>
            <person name="Yoshinaga Y."/>
            <person name="Zwiers L.-H."/>
            <person name="Turgeon B."/>
            <person name="Goodwin S."/>
            <person name="Spatafora J."/>
            <person name="Crous P."/>
            <person name="Grigoriev I."/>
        </authorList>
    </citation>
    <scope>NUCLEOTIDE SEQUENCE</scope>
    <source>
        <strain evidence="1">CBS 133067</strain>
    </source>
</reference>
<accession>A0A9P4IBU7</accession>
<sequence length="275" mass="28170">MDTATSTITTLTTSSSTFDTVTTISTSTETTTTDLTSTIPAASGFLPIQSTLPGAAANKRRELEVRSSPNPAHGLAGILSRKWGGDVTCRVFCGNCATTTHTKTVTKTASPKTSTAFSTSTILVMSVPVADTTVSVTSTSTITASVTPTDTQVTTSTSTVYTSTTSSYAACATDNFASTVNGQAIVNGEDDEGTTGWLQYSAGDAYDCCVAAILGGADFFAWSGSACLIDSRSTCAAPVGGVDQSDQGIVTVADTSSEFTISNAYCGQWSVVEQD</sequence>
<comment type="caution">
    <text evidence="1">The sequence shown here is derived from an EMBL/GenBank/DDBJ whole genome shotgun (WGS) entry which is preliminary data.</text>
</comment>
<dbReference type="EMBL" id="ML978128">
    <property type="protein sequence ID" value="KAF2097158.1"/>
    <property type="molecule type" value="Genomic_DNA"/>
</dbReference>
<evidence type="ECO:0000313" key="1">
    <source>
        <dbReference type="EMBL" id="KAF2097158.1"/>
    </source>
</evidence>
<proteinExistence type="predicted"/>
<name>A0A9P4IBU7_9PEZI</name>
<keyword evidence="2" id="KW-1185">Reference proteome</keyword>
<dbReference type="Proteomes" id="UP000799772">
    <property type="component" value="Unassembled WGS sequence"/>
</dbReference>